<sequence>MTSRMTYSSDEVTLPTTDEWVSVLRLSSLWNFEFLRAKAINHLQPLITTDPLRALFLAMDGSLRLPSSQWQFPALVALVRRREPISQRDVEVLGIDAALKVGAIREKAFEIALGIGQIWDAKPGRNCFVSPTRATLDFTKEISEVFSLPVPLTSSANPLSL</sequence>
<proteinExistence type="predicted"/>
<name>A0A2R6NH83_9APHY</name>
<dbReference type="OrthoDB" id="3199068at2759"/>
<accession>A0A2R6NH83</accession>
<keyword evidence="2" id="KW-1185">Reference proteome</keyword>
<dbReference type="AlphaFoldDB" id="A0A2R6NH83"/>
<protein>
    <submittedName>
        <fullName evidence="1">Uncharacterized protein</fullName>
    </submittedName>
</protein>
<gene>
    <name evidence="1" type="ORF">PHLCEN_2v12395</name>
</gene>
<evidence type="ECO:0000313" key="2">
    <source>
        <dbReference type="Proteomes" id="UP000186601"/>
    </source>
</evidence>
<comment type="caution">
    <text evidence="1">The sequence shown here is derived from an EMBL/GenBank/DDBJ whole genome shotgun (WGS) entry which is preliminary data.</text>
</comment>
<evidence type="ECO:0000313" key="1">
    <source>
        <dbReference type="EMBL" id="PSR71747.1"/>
    </source>
</evidence>
<reference evidence="1 2" key="1">
    <citation type="submission" date="2018-02" db="EMBL/GenBank/DDBJ databases">
        <title>Genome sequence of the basidiomycete white-rot fungus Phlebia centrifuga.</title>
        <authorList>
            <person name="Granchi Z."/>
            <person name="Peng M."/>
            <person name="de Vries R.P."/>
            <person name="Hilden K."/>
            <person name="Makela M.R."/>
            <person name="Grigoriev I."/>
            <person name="Riley R."/>
        </authorList>
    </citation>
    <scope>NUCLEOTIDE SEQUENCE [LARGE SCALE GENOMIC DNA]</scope>
    <source>
        <strain evidence="1 2">FBCC195</strain>
    </source>
</reference>
<dbReference type="EMBL" id="MLYV02001245">
    <property type="protein sequence ID" value="PSR71747.1"/>
    <property type="molecule type" value="Genomic_DNA"/>
</dbReference>
<organism evidence="1 2">
    <name type="scientific">Hermanssonia centrifuga</name>
    <dbReference type="NCBI Taxonomy" id="98765"/>
    <lineage>
        <taxon>Eukaryota</taxon>
        <taxon>Fungi</taxon>
        <taxon>Dikarya</taxon>
        <taxon>Basidiomycota</taxon>
        <taxon>Agaricomycotina</taxon>
        <taxon>Agaricomycetes</taxon>
        <taxon>Polyporales</taxon>
        <taxon>Meruliaceae</taxon>
        <taxon>Hermanssonia</taxon>
    </lineage>
</organism>
<dbReference type="Proteomes" id="UP000186601">
    <property type="component" value="Unassembled WGS sequence"/>
</dbReference>